<evidence type="ECO:0000313" key="2">
    <source>
        <dbReference type="EMBL" id="CPV60434.1"/>
    </source>
</evidence>
<dbReference type="AlphaFoldDB" id="A0A0U0ZQN2"/>
<dbReference type="PANTHER" id="PTHR23131:SF4">
    <property type="entry name" value="METALLO-BETA-LACTAMASE SUPERFAMILY POTEIN"/>
    <property type="match status" value="1"/>
</dbReference>
<evidence type="ECO:0000313" key="3">
    <source>
        <dbReference type="Proteomes" id="UP000045782"/>
    </source>
</evidence>
<dbReference type="Gene3D" id="1.10.10.10">
    <property type="entry name" value="Winged helix-like DNA-binding domain superfamily/Winged helix DNA-binding domain"/>
    <property type="match status" value="1"/>
</dbReference>
<dbReference type="GO" id="GO:0016787">
    <property type="term" value="F:hydrolase activity"/>
    <property type="evidence" value="ECO:0007669"/>
    <property type="project" value="UniProtKB-KW"/>
</dbReference>
<reference evidence="2 3" key="1">
    <citation type="submission" date="2015-03" db="EMBL/GenBank/DDBJ databases">
        <authorList>
            <person name="Murphy D."/>
        </authorList>
    </citation>
    <scope>NUCLEOTIDE SEQUENCE [LARGE SCALE GENOMIC DNA]</scope>
    <source>
        <strain evidence="2 3">PAP088</strain>
    </source>
</reference>
<evidence type="ECO:0000259" key="1">
    <source>
        <dbReference type="SMART" id="SM00849"/>
    </source>
</evidence>
<accession>A0A0U0ZQN2</accession>
<dbReference type="InterPro" id="IPR036388">
    <property type="entry name" value="WH-like_DNA-bd_sf"/>
</dbReference>
<dbReference type="Gene3D" id="3.60.15.10">
    <property type="entry name" value="Ribonuclease Z/Hydroxyacylglutathione hydrolase-like"/>
    <property type="match status" value="1"/>
</dbReference>
<dbReference type="PANTHER" id="PTHR23131">
    <property type="entry name" value="ENDORIBONUCLEASE LACTB2"/>
    <property type="match status" value="1"/>
</dbReference>
<dbReference type="RefSeq" id="WP_025982111.1">
    <property type="nucleotide sequence ID" value="NZ_CSWP01000006.1"/>
</dbReference>
<dbReference type="EMBL" id="CSWP01000006">
    <property type="protein sequence ID" value="CPV60434.1"/>
    <property type="molecule type" value="Genomic_DNA"/>
</dbReference>
<dbReference type="SMART" id="SM00849">
    <property type="entry name" value="Lactamase_B"/>
    <property type="match status" value="1"/>
</dbReference>
<dbReference type="InterPro" id="IPR050662">
    <property type="entry name" value="Sec-metab_biosynth-thioest"/>
</dbReference>
<feature type="domain" description="Metallo-beta-lactamase" evidence="1">
    <location>
        <begin position="35"/>
        <end position="247"/>
    </location>
</feature>
<dbReference type="InterPro" id="IPR036866">
    <property type="entry name" value="RibonucZ/Hydroxyglut_hydro"/>
</dbReference>
<dbReference type="SUPFAM" id="SSF56281">
    <property type="entry name" value="Metallo-hydrolase/oxidoreductase"/>
    <property type="match status" value="1"/>
</dbReference>
<name>A0A0U0ZQN2_9MYCO</name>
<organism evidence="2 3">
    <name type="scientific">Mycobacteroides abscessus</name>
    <dbReference type="NCBI Taxonomy" id="36809"/>
    <lineage>
        <taxon>Bacteria</taxon>
        <taxon>Bacillati</taxon>
        <taxon>Actinomycetota</taxon>
        <taxon>Actinomycetes</taxon>
        <taxon>Mycobacteriales</taxon>
        <taxon>Mycobacteriaceae</taxon>
        <taxon>Mycobacteroides</taxon>
    </lineage>
</organism>
<protein>
    <submittedName>
        <fullName evidence="2">Zn-dependent glyoxylase</fullName>
        <ecNumber evidence="2">3.-.-.-</ecNumber>
    </submittedName>
</protein>
<keyword evidence="2" id="KW-0378">Hydrolase</keyword>
<dbReference type="InterPro" id="IPR001279">
    <property type="entry name" value="Metallo-B-lactamas"/>
</dbReference>
<dbReference type="Pfam" id="PF00753">
    <property type="entry name" value="Lactamase_B"/>
    <property type="match status" value="1"/>
</dbReference>
<dbReference type="Proteomes" id="UP000045782">
    <property type="component" value="Unassembled WGS sequence"/>
</dbReference>
<gene>
    <name evidence="2" type="ORF">ERS075579_03237</name>
</gene>
<dbReference type="EC" id="3.-.-.-" evidence="2"/>
<proteinExistence type="predicted"/>
<sequence>MGHTPRPRNVTVGHEVVSERIIRVPLPLPLPDLKVVNAYVIVASEGLTLIDPGWSYEPSETALRTTLSTLGAAPSDVRRILVTHQHWDHYSLAIQWRNSFGMELMLGREERHSIEAFTAIEGVHPNQVTMLLRAGAAQLAADIAALQWEPYEIGVPFEPPDRWIDDGDLIDCGSTTLLARSTPGHTRGHTVFHDGASAATFTGDHLLPRITPSIAFERAPEALPLRSYISSLRLFLQLPDTQMLPAHGTTDGSTQSRATELLDHHRERLESIATIVRCDPSSAYGVARRLRWTRRRRLLEELDVVHRMTAILEVLAHLDLLVAQRNIAVYETDEGQIFAPA</sequence>